<keyword evidence="8" id="KW-1185">Reference proteome</keyword>
<keyword evidence="4 6" id="KW-1133">Transmembrane helix</keyword>
<dbReference type="Proteomes" id="UP000324701">
    <property type="component" value="Unassembled WGS sequence"/>
</dbReference>
<keyword evidence="2" id="KW-1003">Cell membrane</keyword>
<name>A0A5B1BL91_MYCSI</name>
<dbReference type="GO" id="GO:0005886">
    <property type="term" value="C:plasma membrane"/>
    <property type="evidence" value="ECO:0007669"/>
    <property type="project" value="UniProtKB-SubCell"/>
</dbReference>
<accession>A0A5B1BL91</accession>
<dbReference type="SUPFAM" id="SSF103473">
    <property type="entry name" value="MFS general substrate transporter"/>
    <property type="match status" value="1"/>
</dbReference>
<feature type="transmembrane region" description="Helical" evidence="6">
    <location>
        <begin position="28"/>
        <end position="46"/>
    </location>
</feature>
<feature type="transmembrane region" description="Helical" evidence="6">
    <location>
        <begin position="310"/>
        <end position="331"/>
    </location>
</feature>
<evidence type="ECO:0000256" key="4">
    <source>
        <dbReference type="ARBA" id="ARBA00022989"/>
    </source>
</evidence>
<proteinExistence type="predicted"/>
<evidence type="ECO:0000256" key="1">
    <source>
        <dbReference type="ARBA" id="ARBA00004651"/>
    </source>
</evidence>
<feature type="transmembrane region" description="Helical" evidence="6">
    <location>
        <begin position="109"/>
        <end position="131"/>
    </location>
</feature>
<comment type="caution">
    <text evidence="7">The sequence shown here is derived from an EMBL/GenBank/DDBJ whole genome shotgun (WGS) entry which is preliminary data.</text>
</comment>
<feature type="transmembrane region" description="Helical" evidence="6">
    <location>
        <begin position="178"/>
        <end position="196"/>
    </location>
</feature>
<feature type="transmembrane region" description="Helical" evidence="6">
    <location>
        <begin position="85"/>
        <end position="103"/>
    </location>
</feature>
<dbReference type="OrthoDB" id="4718690at2"/>
<evidence type="ECO:0000313" key="7">
    <source>
        <dbReference type="EMBL" id="KAA1249438.1"/>
    </source>
</evidence>
<organism evidence="7 8">
    <name type="scientific">Mycobacterium simiae</name>
    <name type="common">Mycobacterium habana</name>
    <dbReference type="NCBI Taxonomy" id="1784"/>
    <lineage>
        <taxon>Bacteria</taxon>
        <taxon>Bacillati</taxon>
        <taxon>Actinomycetota</taxon>
        <taxon>Actinomycetes</taxon>
        <taxon>Mycobacteriales</taxon>
        <taxon>Mycobacteriaceae</taxon>
        <taxon>Mycobacterium</taxon>
        <taxon>Mycobacterium simiae complex</taxon>
    </lineage>
</organism>
<evidence type="ECO:0000256" key="6">
    <source>
        <dbReference type="SAM" id="Phobius"/>
    </source>
</evidence>
<dbReference type="InterPro" id="IPR011701">
    <property type="entry name" value="MFS"/>
</dbReference>
<dbReference type="EMBL" id="VTZN01000091">
    <property type="protein sequence ID" value="KAA1249438.1"/>
    <property type="molecule type" value="Genomic_DNA"/>
</dbReference>
<dbReference type="InterPro" id="IPR036259">
    <property type="entry name" value="MFS_trans_sf"/>
</dbReference>
<dbReference type="Gene3D" id="1.20.1250.20">
    <property type="entry name" value="MFS general substrate transporter like domains"/>
    <property type="match status" value="1"/>
</dbReference>
<feature type="transmembrane region" description="Helical" evidence="6">
    <location>
        <begin position="52"/>
        <end position="73"/>
    </location>
</feature>
<keyword evidence="3 6" id="KW-0812">Transmembrane</keyword>
<evidence type="ECO:0000256" key="3">
    <source>
        <dbReference type="ARBA" id="ARBA00022692"/>
    </source>
</evidence>
<dbReference type="PANTHER" id="PTHR23513:SF6">
    <property type="entry name" value="MAJOR FACILITATOR SUPERFAMILY ASSOCIATED DOMAIN-CONTAINING PROTEIN"/>
    <property type="match status" value="1"/>
</dbReference>
<comment type="subcellular location">
    <subcellularLocation>
        <location evidence="1">Cell membrane</location>
        <topology evidence="1">Multi-pass membrane protein</topology>
    </subcellularLocation>
</comment>
<dbReference type="GO" id="GO:0022857">
    <property type="term" value="F:transmembrane transporter activity"/>
    <property type="evidence" value="ECO:0007669"/>
    <property type="project" value="InterPro"/>
</dbReference>
<dbReference type="Pfam" id="PF07690">
    <property type="entry name" value="MFS_1"/>
    <property type="match status" value="1"/>
</dbReference>
<evidence type="ECO:0000313" key="8">
    <source>
        <dbReference type="Proteomes" id="UP000324701"/>
    </source>
</evidence>
<feature type="transmembrane region" description="Helical" evidence="6">
    <location>
        <begin position="255"/>
        <end position="275"/>
    </location>
</feature>
<keyword evidence="5 6" id="KW-0472">Membrane</keyword>
<feature type="transmembrane region" description="Helical" evidence="6">
    <location>
        <begin position="351"/>
        <end position="369"/>
    </location>
</feature>
<sequence length="408" mass="42612">MAARLECVVVTRTGSGTVGLARLSLTRGLISAATAAIAIVWRYAAFVFSNSAFLTGLLDAAYTLAFAAASYWLTTRRAQLSARTSIVASGLVSAAVTVVTALLTPLQVYWWLLLPAVVIGVVMGVNYPAWYSQLRRGRDSNDLHGQIGPYEAFRVVAVLAGTAGSGLVAHLLGLESTTLLIAVVFAAGGALALTFPQSDAEAPPDREQTSNPAYHDPEVHHRVRLLFGLLAALQLMLAPIVAVTPVLAVEAIDGGIAHVGVLFALFGAGSVLQILTTRAAALGVGVRVLVSAPLTVMLTCAVLASVRDTMVTAGLLMISFGFGVASIGTLINAEIQSSVHESVRDQRVSTLALIFSIPFAVGSGLWGLAADFLAVPTIAIITTTLTAAIATLLLVSWRRVSGRWSKSR</sequence>
<feature type="transmembrane region" description="Helical" evidence="6">
    <location>
        <begin position="152"/>
        <end position="172"/>
    </location>
</feature>
<protein>
    <submittedName>
        <fullName evidence="7">MFS transporter</fullName>
    </submittedName>
</protein>
<reference evidence="7 8" key="1">
    <citation type="submission" date="2019-09" db="EMBL/GenBank/DDBJ databases">
        <title>Report of infection by Mycobacterium simiae a patient suffering from pulmonary tuberculosis.</title>
        <authorList>
            <person name="Mohanty P.S."/>
            <person name="Bansal A.K."/>
            <person name="Singh H."/>
            <person name="Sharma S."/>
            <person name="Patil S.A."/>
            <person name="Upadhaya P."/>
            <person name="Singh P.K."/>
            <person name="Kumar D."/>
            <person name="Kumar S."/>
            <person name="Singh R.K."/>
            <person name="Chaudhary B."/>
        </authorList>
    </citation>
    <scope>NUCLEOTIDE SEQUENCE [LARGE SCALE GENOMIC DNA]</scope>
    <source>
        <strain evidence="7 8">JAL-560-SIM</strain>
    </source>
</reference>
<dbReference type="AlphaFoldDB" id="A0A5B1BL91"/>
<feature type="transmembrane region" description="Helical" evidence="6">
    <location>
        <begin position="225"/>
        <end position="249"/>
    </location>
</feature>
<evidence type="ECO:0000256" key="5">
    <source>
        <dbReference type="ARBA" id="ARBA00023136"/>
    </source>
</evidence>
<gene>
    <name evidence="7" type="ORF">F0Q45_15220</name>
</gene>
<feature type="transmembrane region" description="Helical" evidence="6">
    <location>
        <begin position="282"/>
        <end position="304"/>
    </location>
</feature>
<dbReference type="PANTHER" id="PTHR23513">
    <property type="entry name" value="INTEGRAL MEMBRANE EFFLUX PROTEIN-RELATED"/>
    <property type="match status" value="1"/>
</dbReference>
<feature type="transmembrane region" description="Helical" evidence="6">
    <location>
        <begin position="375"/>
        <end position="397"/>
    </location>
</feature>
<evidence type="ECO:0000256" key="2">
    <source>
        <dbReference type="ARBA" id="ARBA00022475"/>
    </source>
</evidence>